<sequence>MDEKSVPRLAKMTALRYFFEVVQHGSFRRAADEIHVAASAINRQISLLEAHLDARLFDRERGPSGLRLTEAGRILHYRLCSVMNELSIAGDEISELKGLQRGHLRIGVNEVIATDLLPDVIADLHARYPNLTFKTIVDNTPEIVKRLHDGDVDIGFGYNFPSIKELNFLSVLQRKTHLITSLSHPLARRKHVKLQDISGADFILPDRSLSLRRMLDDAFAATELKINPIMETNSFTLLRTMVQAGLGVSIVTGRFIRNSPQRIAFIDLKEDVIKFGVLSCCNSAGRTPSAAAMAFAEAVKTHFSTMNE</sequence>
<dbReference type="Pfam" id="PF00126">
    <property type="entry name" value="HTH_1"/>
    <property type="match status" value="1"/>
</dbReference>
<dbReference type="SUPFAM" id="SSF46785">
    <property type="entry name" value="Winged helix' DNA-binding domain"/>
    <property type="match status" value="1"/>
</dbReference>
<dbReference type="SUPFAM" id="SSF53850">
    <property type="entry name" value="Periplasmic binding protein-like II"/>
    <property type="match status" value="1"/>
</dbReference>
<dbReference type="PANTHER" id="PTHR30419:SF8">
    <property type="entry name" value="NITROGEN ASSIMILATION TRANSCRIPTIONAL ACTIVATOR-RELATED"/>
    <property type="match status" value="1"/>
</dbReference>
<dbReference type="Pfam" id="PF03466">
    <property type="entry name" value="LysR_substrate"/>
    <property type="match status" value="1"/>
</dbReference>
<dbReference type="Gene3D" id="3.40.190.290">
    <property type="match status" value="1"/>
</dbReference>
<evidence type="ECO:0000313" key="7">
    <source>
        <dbReference type="Proteomes" id="UP001589692"/>
    </source>
</evidence>
<comment type="caution">
    <text evidence="6">The sequence shown here is derived from an EMBL/GenBank/DDBJ whole genome shotgun (WGS) entry which is preliminary data.</text>
</comment>
<comment type="similarity">
    <text evidence="1">Belongs to the LysR transcriptional regulatory family.</text>
</comment>
<dbReference type="Gene3D" id="1.10.10.10">
    <property type="entry name" value="Winged helix-like DNA-binding domain superfamily/Winged helix DNA-binding domain"/>
    <property type="match status" value="1"/>
</dbReference>
<feature type="domain" description="HTH lysR-type" evidence="5">
    <location>
        <begin position="12"/>
        <end position="69"/>
    </location>
</feature>
<dbReference type="InterPro" id="IPR036390">
    <property type="entry name" value="WH_DNA-bd_sf"/>
</dbReference>
<protein>
    <submittedName>
        <fullName evidence="6">LysR family transcriptional regulator</fullName>
    </submittedName>
</protein>
<dbReference type="CDD" id="cd05466">
    <property type="entry name" value="PBP2_LTTR_substrate"/>
    <property type="match status" value="1"/>
</dbReference>
<keyword evidence="3" id="KW-0238">DNA-binding</keyword>
<organism evidence="6 7">
    <name type="scientific">Rhizobium puerariae</name>
    <dbReference type="NCBI Taxonomy" id="1585791"/>
    <lineage>
        <taxon>Bacteria</taxon>
        <taxon>Pseudomonadati</taxon>
        <taxon>Pseudomonadota</taxon>
        <taxon>Alphaproteobacteria</taxon>
        <taxon>Hyphomicrobiales</taxon>
        <taxon>Rhizobiaceae</taxon>
        <taxon>Rhizobium/Agrobacterium group</taxon>
        <taxon>Rhizobium</taxon>
    </lineage>
</organism>
<name>A0ABV6AEG9_9HYPH</name>
<dbReference type="Proteomes" id="UP001589692">
    <property type="component" value="Unassembled WGS sequence"/>
</dbReference>
<dbReference type="InterPro" id="IPR005119">
    <property type="entry name" value="LysR_subst-bd"/>
</dbReference>
<gene>
    <name evidence="6" type="ORF">ACFFP0_09140</name>
</gene>
<dbReference type="InterPro" id="IPR000847">
    <property type="entry name" value="LysR_HTH_N"/>
</dbReference>
<evidence type="ECO:0000256" key="1">
    <source>
        <dbReference type="ARBA" id="ARBA00009437"/>
    </source>
</evidence>
<evidence type="ECO:0000313" key="6">
    <source>
        <dbReference type="EMBL" id="MFB9949009.1"/>
    </source>
</evidence>
<dbReference type="InterPro" id="IPR050950">
    <property type="entry name" value="HTH-type_LysR_regulators"/>
</dbReference>
<keyword evidence="4" id="KW-0804">Transcription</keyword>
<keyword evidence="7" id="KW-1185">Reference proteome</keyword>
<keyword evidence="2" id="KW-0805">Transcription regulation</keyword>
<evidence type="ECO:0000259" key="5">
    <source>
        <dbReference type="PROSITE" id="PS50931"/>
    </source>
</evidence>
<dbReference type="RefSeq" id="WP_377259347.1">
    <property type="nucleotide sequence ID" value="NZ_JBHMAA010000011.1"/>
</dbReference>
<evidence type="ECO:0000256" key="4">
    <source>
        <dbReference type="ARBA" id="ARBA00023163"/>
    </source>
</evidence>
<evidence type="ECO:0000256" key="2">
    <source>
        <dbReference type="ARBA" id="ARBA00023015"/>
    </source>
</evidence>
<dbReference type="PANTHER" id="PTHR30419">
    <property type="entry name" value="HTH-TYPE TRANSCRIPTIONAL REGULATOR YBHD"/>
    <property type="match status" value="1"/>
</dbReference>
<dbReference type="PROSITE" id="PS50931">
    <property type="entry name" value="HTH_LYSR"/>
    <property type="match status" value="1"/>
</dbReference>
<dbReference type="InterPro" id="IPR036388">
    <property type="entry name" value="WH-like_DNA-bd_sf"/>
</dbReference>
<dbReference type="EMBL" id="JBHMAA010000011">
    <property type="protein sequence ID" value="MFB9949009.1"/>
    <property type="molecule type" value="Genomic_DNA"/>
</dbReference>
<proteinExistence type="inferred from homology"/>
<evidence type="ECO:0000256" key="3">
    <source>
        <dbReference type="ARBA" id="ARBA00023125"/>
    </source>
</evidence>
<reference evidence="6 7" key="1">
    <citation type="submission" date="2024-09" db="EMBL/GenBank/DDBJ databases">
        <authorList>
            <person name="Sun Q."/>
            <person name="Mori K."/>
        </authorList>
    </citation>
    <scope>NUCLEOTIDE SEQUENCE [LARGE SCALE GENOMIC DNA]</scope>
    <source>
        <strain evidence="6 7">TBRC 4938</strain>
    </source>
</reference>
<accession>A0ABV6AEG9</accession>